<feature type="compositionally biased region" description="Low complexity" evidence="1">
    <location>
        <begin position="193"/>
        <end position="208"/>
    </location>
</feature>
<evidence type="ECO:0000313" key="4">
    <source>
        <dbReference type="Proteomes" id="UP000054032"/>
    </source>
</evidence>
<feature type="compositionally biased region" description="Low complexity" evidence="1">
    <location>
        <begin position="153"/>
        <end position="183"/>
    </location>
</feature>
<dbReference type="AlphaFoldDB" id="W6ZD32"/>
<keyword evidence="2" id="KW-0812">Transmembrane</keyword>
<keyword evidence="2" id="KW-0472">Membrane</keyword>
<evidence type="ECO:0000256" key="2">
    <source>
        <dbReference type="SAM" id="Phobius"/>
    </source>
</evidence>
<accession>W6ZD32</accession>
<gene>
    <name evidence="3" type="ORF">COCMIDRAFT_105556</name>
</gene>
<name>W6ZD32_COCMI</name>
<dbReference type="eggNOG" id="ENOG502T60D">
    <property type="taxonomic scope" value="Eukaryota"/>
</dbReference>
<reference evidence="3 4" key="1">
    <citation type="journal article" date="2013" name="PLoS Genet.">
        <title>Comparative genome structure, secondary metabolite, and effector coding capacity across Cochliobolus pathogens.</title>
        <authorList>
            <person name="Condon B.J."/>
            <person name="Leng Y."/>
            <person name="Wu D."/>
            <person name="Bushley K.E."/>
            <person name="Ohm R.A."/>
            <person name="Otillar R."/>
            <person name="Martin J."/>
            <person name="Schackwitz W."/>
            <person name="Grimwood J."/>
            <person name="MohdZainudin N."/>
            <person name="Xue C."/>
            <person name="Wang R."/>
            <person name="Manning V.A."/>
            <person name="Dhillon B."/>
            <person name="Tu Z.J."/>
            <person name="Steffenson B.J."/>
            <person name="Salamov A."/>
            <person name="Sun H."/>
            <person name="Lowry S."/>
            <person name="LaButti K."/>
            <person name="Han J."/>
            <person name="Copeland A."/>
            <person name="Lindquist E."/>
            <person name="Barry K."/>
            <person name="Schmutz J."/>
            <person name="Baker S.E."/>
            <person name="Ciuffetti L.M."/>
            <person name="Grigoriev I.V."/>
            <person name="Zhong S."/>
            <person name="Turgeon B.G."/>
        </authorList>
    </citation>
    <scope>NUCLEOTIDE SEQUENCE [LARGE SCALE GENOMIC DNA]</scope>
    <source>
        <strain evidence="3 4">ATCC 44560</strain>
    </source>
</reference>
<dbReference type="RefSeq" id="XP_007691827.1">
    <property type="nucleotide sequence ID" value="XM_007693637.1"/>
</dbReference>
<proteinExistence type="predicted"/>
<sequence>MKIRANNILREYTPPPVVTSNSPSPSFPSLAATTTAALTAADSVPCLISEKCQQVARDKLPPDSEELSCDSAALGSSYFRCVCAKTRFLGHNDYFSAHCVFQECKGDGDRRAFIKQYKDGCKQIGESLADIPAEWTPFTRPRESSSSQRYPPSTTGSNTLASATSTSTEPSTTSDPTSSAISAETSFVPAPTPSTNQETPSPTPSSSPAAAILPIPQNTPNTAVIAGSAVSAIVIVVLLIGLTKLYYDTRKKAKQLRVANAQLEDATNPDGVSNRIVTLMAGCDRVSVASHRSSVSVARDAGAFSNGNVPLYSGEMVIGTAAQSSVSGGYTEYGSDKYDGFGSVYTGYGGENGDGATVSYDGGVVGAERRFSGVSESDYGSVRY</sequence>
<evidence type="ECO:0008006" key="5">
    <source>
        <dbReference type="Google" id="ProtNLM"/>
    </source>
</evidence>
<protein>
    <recommendedName>
        <fullName evidence="5">Extracellular membrane protein CFEM domain-containing protein</fullName>
    </recommendedName>
</protein>
<evidence type="ECO:0000256" key="1">
    <source>
        <dbReference type="SAM" id="MobiDB-lite"/>
    </source>
</evidence>
<organism evidence="3 4">
    <name type="scientific">Bipolaris oryzae ATCC 44560</name>
    <dbReference type="NCBI Taxonomy" id="930090"/>
    <lineage>
        <taxon>Eukaryota</taxon>
        <taxon>Fungi</taxon>
        <taxon>Dikarya</taxon>
        <taxon>Ascomycota</taxon>
        <taxon>Pezizomycotina</taxon>
        <taxon>Dothideomycetes</taxon>
        <taxon>Pleosporomycetidae</taxon>
        <taxon>Pleosporales</taxon>
        <taxon>Pleosporineae</taxon>
        <taxon>Pleosporaceae</taxon>
        <taxon>Bipolaris</taxon>
    </lineage>
</organism>
<keyword evidence="4" id="KW-1185">Reference proteome</keyword>
<dbReference type="HOGENOM" id="CLU_713727_0_0_1"/>
<feature type="transmembrane region" description="Helical" evidence="2">
    <location>
        <begin position="223"/>
        <end position="247"/>
    </location>
</feature>
<dbReference type="EMBL" id="KI964092">
    <property type="protein sequence ID" value="EUC41656.1"/>
    <property type="molecule type" value="Genomic_DNA"/>
</dbReference>
<dbReference type="GeneID" id="19118708"/>
<dbReference type="OrthoDB" id="3797139at2759"/>
<feature type="region of interest" description="Disordered" evidence="1">
    <location>
        <begin position="132"/>
        <end position="214"/>
    </location>
</feature>
<keyword evidence="2" id="KW-1133">Transmembrane helix</keyword>
<evidence type="ECO:0000313" key="3">
    <source>
        <dbReference type="EMBL" id="EUC41656.1"/>
    </source>
</evidence>
<dbReference type="KEGG" id="bor:COCMIDRAFT_105556"/>
<dbReference type="Proteomes" id="UP000054032">
    <property type="component" value="Unassembled WGS sequence"/>
</dbReference>